<name>A0A2S8S3C6_9RHOB</name>
<feature type="region of interest" description="Disordered" evidence="1">
    <location>
        <begin position="1"/>
        <end position="24"/>
    </location>
</feature>
<dbReference type="EMBL" id="PVEP01000010">
    <property type="protein sequence ID" value="PQV55302.1"/>
    <property type="molecule type" value="Genomic_DNA"/>
</dbReference>
<proteinExistence type="predicted"/>
<dbReference type="RefSeq" id="WP_146111648.1">
    <property type="nucleotide sequence ID" value="NZ_PVEP01000010.1"/>
</dbReference>
<organism evidence="2 3">
    <name type="scientific">Albidovulum denitrificans</name>
    <dbReference type="NCBI Taxonomy" id="404881"/>
    <lineage>
        <taxon>Bacteria</taxon>
        <taxon>Pseudomonadati</taxon>
        <taxon>Pseudomonadota</taxon>
        <taxon>Alphaproteobacteria</taxon>
        <taxon>Rhodobacterales</taxon>
        <taxon>Paracoccaceae</taxon>
        <taxon>Albidovulum</taxon>
    </lineage>
</organism>
<feature type="compositionally biased region" description="Basic and acidic residues" evidence="1">
    <location>
        <begin position="7"/>
        <end position="23"/>
    </location>
</feature>
<dbReference type="Proteomes" id="UP000238338">
    <property type="component" value="Unassembled WGS sequence"/>
</dbReference>
<keyword evidence="3" id="KW-1185">Reference proteome</keyword>
<gene>
    <name evidence="2" type="ORF">LX70_03555</name>
</gene>
<protein>
    <submittedName>
        <fullName evidence="2">Uncharacterized protein</fullName>
    </submittedName>
</protein>
<evidence type="ECO:0000313" key="2">
    <source>
        <dbReference type="EMBL" id="PQV55302.1"/>
    </source>
</evidence>
<accession>A0A2S8S3C6</accession>
<comment type="caution">
    <text evidence="2">The sequence shown here is derived from an EMBL/GenBank/DDBJ whole genome shotgun (WGS) entry which is preliminary data.</text>
</comment>
<dbReference type="AlphaFoldDB" id="A0A2S8S3C6"/>
<evidence type="ECO:0000256" key="1">
    <source>
        <dbReference type="SAM" id="MobiDB-lite"/>
    </source>
</evidence>
<evidence type="ECO:0000313" key="3">
    <source>
        <dbReference type="Proteomes" id="UP000238338"/>
    </source>
</evidence>
<reference evidence="2 3" key="1">
    <citation type="submission" date="2018-02" db="EMBL/GenBank/DDBJ databases">
        <title>Genomic Encyclopedia of Archaeal and Bacterial Type Strains, Phase II (KMG-II): from individual species to whole genera.</title>
        <authorList>
            <person name="Goeker M."/>
        </authorList>
    </citation>
    <scope>NUCLEOTIDE SEQUENCE [LARGE SCALE GENOMIC DNA]</scope>
    <source>
        <strain evidence="2 3">DSM 18921</strain>
    </source>
</reference>
<sequence length="59" mass="6804">MGLSLMEMRHERTAADERSRRDASLGPDHLWGLLAAEPGRQSGAEWLLDWIETRREDRA</sequence>